<proteinExistence type="predicted"/>
<evidence type="ECO:0000313" key="2">
    <source>
        <dbReference type="EMBL" id="GAA3496682.1"/>
    </source>
</evidence>
<protein>
    <submittedName>
        <fullName evidence="2">Uncharacterized protein</fullName>
    </submittedName>
</protein>
<keyword evidence="3" id="KW-1185">Reference proteome</keyword>
<feature type="region of interest" description="Disordered" evidence="1">
    <location>
        <begin position="158"/>
        <end position="246"/>
    </location>
</feature>
<feature type="compositionally biased region" description="Polar residues" evidence="1">
    <location>
        <begin position="164"/>
        <end position="183"/>
    </location>
</feature>
<dbReference type="Proteomes" id="UP001501455">
    <property type="component" value="Unassembled WGS sequence"/>
</dbReference>
<evidence type="ECO:0000313" key="3">
    <source>
        <dbReference type="Proteomes" id="UP001501455"/>
    </source>
</evidence>
<name>A0ABP6TNT6_9ACTN</name>
<organism evidence="2 3">
    <name type="scientific">Streptomyces prasinosporus</name>
    <dbReference type="NCBI Taxonomy" id="68256"/>
    <lineage>
        <taxon>Bacteria</taxon>
        <taxon>Bacillati</taxon>
        <taxon>Actinomycetota</taxon>
        <taxon>Actinomycetes</taxon>
        <taxon>Kitasatosporales</taxon>
        <taxon>Streptomycetaceae</taxon>
        <taxon>Streptomyces</taxon>
        <taxon>Streptomyces albogriseolus group</taxon>
    </lineage>
</organism>
<evidence type="ECO:0000256" key="1">
    <source>
        <dbReference type="SAM" id="MobiDB-lite"/>
    </source>
</evidence>
<comment type="caution">
    <text evidence="2">The sequence shown here is derived from an EMBL/GenBank/DDBJ whole genome shotgun (WGS) entry which is preliminary data.</text>
</comment>
<feature type="region of interest" description="Disordered" evidence="1">
    <location>
        <begin position="460"/>
        <end position="492"/>
    </location>
</feature>
<feature type="compositionally biased region" description="Low complexity" evidence="1">
    <location>
        <begin position="186"/>
        <end position="201"/>
    </location>
</feature>
<dbReference type="EMBL" id="BAAAXF010000025">
    <property type="protein sequence ID" value="GAA3496682.1"/>
    <property type="molecule type" value="Genomic_DNA"/>
</dbReference>
<gene>
    <name evidence="2" type="ORF">GCM10019016_037830</name>
</gene>
<accession>A0ABP6TNT6</accession>
<feature type="compositionally biased region" description="Low complexity" evidence="1">
    <location>
        <begin position="469"/>
        <end position="492"/>
    </location>
</feature>
<dbReference type="RefSeq" id="WP_345576837.1">
    <property type="nucleotide sequence ID" value="NZ_BAAAXF010000025.1"/>
</dbReference>
<reference evidence="3" key="1">
    <citation type="journal article" date="2019" name="Int. J. Syst. Evol. Microbiol.">
        <title>The Global Catalogue of Microorganisms (GCM) 10K type strain sequencing project: providing services to taxonomists for standard genome sequencing and annotation.</title>
        <authorList>
            <consortium name="The Broad Institute Genomics Platform"/>
            <consortium name="The Broad Institute Genome Sequencing Center for Infectious Disease"/>
            <person name="Wu L."/>
            <person name="Ma J."/>
        </authorList>
    </citation>
    <scope>NUCLEOTIDE SEQUENCE [LARGE SCALE GENOMIC DNA]</scope>
    <source>
        <strain evidence="3">JCM 4816</strain>
    </source>
</reference>
<sequence>MPLADRALTIRRDPHSEEVLGRGGDPEAHSVLQRAGFVPVHRLHETYHRAPAGLAQDEENRLATEAVARLRAVSYQVDCDPSFDTDRRPAQYEPLGASVAQLADRIRQATTTEEVAEILTELTGPCDGILDAVGQVLLLRLSSTTILAHQLPRTPRDGCAISPRNASPSSAPTWCTRAMTSPTGMPRTPAASRAPRRSLPTNANGPPCVPAHLRRAPSRSPRPWPPDRAADTTPSPAKDSMHHHEDPERLASFADVLSGELPGTWRSTHHPAKDEEALAELADRVWDLDLVAESLAAHPLRQAAVLSRPDGAQLVILDRHDERDGFLIAAVAPRGLPDEAYGGVPEPNGIAVTDDPFLAAEQVAGDLLARYDTALARARLNAMDDIVPSQPDRVVLTWQPDGSLAAAPVGDTAANVLAANGFVKDEQTGVYRLSGDDIYTQARAVRATGQQLRAHGIGTALQHPSGRIAPTATAPVATPAPTASRASAARTR</sequence>